<dbReference type="PaxDb" id="55529-EKX44299"/>
<evidence type="ECO:0000256" key="2">
    <source>
        <dbReference type="ARBA" id="ARBA00022729"/>
    </source>
</evidence>
<dbReference type="Gene3D" id="2.10.50.10">
    <property type="entry name" value="Tumor Necrosis Factor Receptor, subunit A, domain 2"/>
    <property type="match status" value="4"/>
</dbReference>
<dbReference type="SMART" id="SM00181">
    <property type="entry name" value="EGF"/>
    <property type="match status" value="4"/>
</dbReference>
<protein>
    <recommendedName>
        <fullName evidence="6">EGF-like domain-containing protein</fullName>
    </recommendedName>
</protein>
<proteinExistence type="predicted"/>
<reference evidence="7 9" key="1">
    <citation type="journal article" date="2012" name="Nature">
        <title>Algal genomes reveal evolutionary mosaicism and the fate of nucleomorphs.</title>
        <authorList>
            <consortium name="DOE Joint Genome Institute"/>
            <person name="Curtis B.A."/>
            <person name="Tanifuji G."/>
            <person name="Burki F."/>
            <person name="Gruber A."/>
            <person name="Irimia M."/>
            <person name="Maruyama S."/>
            <person name="Arias M.C."/>
            <person name="Ball S.G."/>
            <person name="Gile G.H."/>
            <person name="Hirakawa Y."/>
            <person name="Hopkins J.F."/>
            <person name="Kuo A."/>
            <person name="Rensing S.A."/>
            <person name="Schmutz J."/>
            <person name="Symeonidi A."/>
            <person name="Elias M."/>
            <person name="Eveleigh R.J."/>
            <person name="Herman E.K."/>
            <person name="Klute M.J."/>
            <person name="Nakayama T."/>
            <person name="Obornik M."/>
            <person name="Reyes-Prieto A."/>
            <person name="Armbrust E.V."/>
            <person name="Aves S.J."/>
            <person name="Beiko R.G."/>
            <person name="Coutinho P."/>
            <person name="Dacks J.B."/>
            <person name="Durnford D.G."/>
            <person name="Fast N.M."/>
            <person name="Green B.R."/>
            <person name="Grisdale C.J."/>
            <person name="Hempel F."/>
            <person name="Henrissat B."/>
            <person name="Hoppner M.P."/>
            <person name="Ishida K."/>
            <person name="Kim E."/>
            <person name="Koreny L."/>
            <person name="Kroth P.G."/>
            <person name="Liu Y."/>
            <person name="Malik S.B."/>
            <person name="Maier U.G."/>
            <person name="McRose D."/>
            <person name="Mock T."/>
            <person name="Neilson J.A."/>
            <person name="Onodera N.T."/>
            <person name="Poole A.M."/>
            <person name="Pritham E.J."/>
            <person name="Richards T.A."/>
            <person name="Rocap G."/>
            <person name="Roy S.W."/>
            <person name="Sarai C."/>
            <person name="Schaack S."/>
            <person name="Shirato S."/>
            <person name="Slamovits C.H."/>
            <person name="Spencer D.F."/>
            <person name="Suzuki S."/>
            <person name="Worden A.Z."/>
            <person name="Zauner S."/>
            <person name="Barry K."/>
            <person name="Bell C."/>
            <person name="Bharti A.K."/>
            <person name="Crow J.A."/>
            <person name="Grimwood J."/>
            <person name="Kramer R."/>
            <person name="Lindquist E."/>
            <person name="Lucas S."/>
            <person name="Salamov A."/>
            <person name="McFadden G.I."/>
            <person name="Lane C.E."/>
            <person name="Keeling P.J."/>
            <person name="Gray M.W."/>
            <person name="Grigoriev I.V."/>
            <person name="Archibald J.M."/>
        </authorList>
    </citation>
    <scope>NUCLEOTIDE SEQUENCE</scope>
    <source>
        <strain evidence="7 9">CCMP2712</strain>
    </source>
</reference>
<dbReference type="GO" id="GO:0005615">
    <property type="term" value="C:extracellular space"/>
    <property type="evidence" value="ECO:0007669"/>
    <property type="project" value="TreeGrafter"/>
</dbReference>
<evidence type="ECO:0000259" key="6">
    <source>
        <dbReference type="PROSITE" id="PS50026"/>
    </source>
</evidence>
<dbReference type="SMART" id="SM00179">
    <property type="entry name" value="EGF_CA"/>
    <property type="match status" value="3"/>
</dbReference>
<evidence type="ECO:0000313" key="9">
    <source>
        <dbReference type="Proteomes" id="UP000011087"/>
    </source>
</evidence>
<reference evidence="9" key="2">
    <citation type="submission" date="2012-11" db="EMBL/GenBank/DDBJ databases">
        <authorList>
            <person name="Kuo A."/>
            <person name="Curtis B.A."/>
            <person name="Tanifuji G."/>
            <person name="Burki F."/>
            <person name="Gruber A."/>
            <person name="Irimia M."/>
            <person name="Maruyama S."/>
            <person name="Arias M.C."/>
            <person name="Ball S.G."/>
            <person name="Gile G.H."/>
            <person name="Hirakawa Y."/>
            <person name="Hopkins J.F."/>
            <person name="Rensing S.A."/>
            <person name="Schmutz J."/>
            <person name="Symeonidi A."/>
            <person name="Elias M."/>
            <person name="Eveleigh R.J."/>
            <person name="Herman E.K."/>
            <person name="Klute M.J."/>
            <person name="Nakayama T."/>
            <person name="Obornik M."/>
            <person name="Reyes-Prieto A."/>
            <person name="Armbrust E.V."/>
            <person name="Aves S.J."/>
            <person name="Beiko R.G."/>
            <person name="Coutinho P."/>
            <person name="Dacks J.B."/>
            <person name="Durnford D.G."/>
            <person name="Fast N.M."/>
            <person name="Green B.R."/>
            <person name="Grisdale C."/>
            <person name="Hempe F."/>
            <person name="Henrissat B."/>
            <person name="Hoppner M.P."/>
            <person name="Ishida K.-I."/>
            <person name="Kim E."/>
            <person name="Koreny L."/>
            <person name="Kroth P.G."/>
            <person name="Liu Y."/>
            <person name="Malik S.-B."/>
            <person name="Maier U.G."/>
            <person name="McRose D."/>
            <person name="Mock T."/>
            <person name="Neilson J.A."/>
            <person name="Onodera N.T."/>
            <person name="Poole A.M."/>
            <person name="Pritham E.J."/>
            <person name="Richards T.A."/>
            <person name="Rocap G."/>
            <person name="Roy S.W."/>
            <person name="Sarai C."/>
            <person name="Schaack S."/>
            <person name="Shirato S."/>
            <person name="Slamovits C.H."/>
            <person name="Spencer D.F."/>
            <person name="Suzuki S."/>
            <person name="Worden A.Z."/>
            <person name="Zauner S."/>
            <person name="Barry K."/>
            <person name="Bell C."/>
            <person name="Bharti A.K."/>
            <person name="Crow J.A."/>
            <person name="Grimwood J."/>
            <person name="Kramer R."/>
            <person name="Lindquist E."/>
            <person name="Lucas S."/>
            <person name="Salamov A."/>
            <person name="McFadden G.I."/>
            <person name="Lane C.E."/>
            <person name="Keeling P.J."/>
            <person name="Gray M.W."/>
            <person name="Grigoriev I.V."/>
            <person name="Archibald J.M."/>
        </authorList>
    </citation>
    <scope>NUCLEOTIDE SEQUENCE</scope>
    <source>
        <strain evidence="9">CCMP2712</strain>
    </source>
</reference>
<dbReference type="GeneID" id="17300903"/>
<dbReference type="PROSITE" id="PS50026">
    <property type="entry name" value="EGF_3"/>
    <property type="match status" value="2"/>
</dbReference>
<dbReference type="SUPFAM" id="SSF57184">
    <property type="entry name" value="Growth factor receptor domain"/>
    <property type="match status" value="3"/>
</dbReference>
<evidence type="ECO:0000256" key="4">
    <source>
        <dbReference type="ARBA" id="ARBA00023157"/>
    </source>
</evidence>
<keyword evidence="9" id="KW-1185">Reference proteome</keyword>
<dbReference type="PROSITE" id="PS01187">
    <property type="entry name" value="EGF_CA"/>
    <property type="match status" value="1"/>
</dbReference>
<sequence length="356" mass="37943">MTSPVGSLSSLSCRCKAGFFAPNNEYCTACSVGKYKDYEGSGYCSSCLDGETTLDIGNASDSNCLCMTGYFPANNVCQPCPAEYYQETLASIGLESCKPCPLYSNSSSGSQSRDSCSCLKGYEGGSSGSYCSICPEGKFKGSVGMDACQGCPEDTFNAVTESKEISDCKCEPGNYNYSLTSQCLPCNLGSYKPLLASSACTPCPPLSNTTDTKRADLSECLCNAGYTWGAVSYCEDVDECTSMAPPCVLYADCHNTVGAYYCTCKPGWEFEGSLCVDVNECQRLTAFCDYGVSTCENMFGSFNCPCVAGYEKSGEACVNTNGCLNASYVCQNHTDCFDTIGSFYCQCKAGYRESAK</sequence>
<accession>L1J888</accession>
<dbReference type="PANTHER" id="PTHR24046">
    <property type="entry name" value="SIGNAL PEPTIDE, CUB AND EGF-LIKE DOMAIN-CONTAINING"/>
    <property type="match status" value="1"/>
</dbReference>
<evidence type="ECO:0000256" key="3">
    <source>
        <dbReference type="ARBA" id="ARBA00022737"/>
    </source>
</evidence>
<dbReference type="STRING" id="905079.L1J888"/>
<name>L1J888_GUITC</name>
<dbReference type="PROSITE" id="PS00010">
    <property type="entry name" value="ASX_HYDROXYL"/>
    <property type="match status" value="2"/>
</dbReference>
<comment type="caution">
    <text evidence="5">Lacks conserved residue(s) required for the propagation of feature annotation.</text>
</comment>
<organism evidence="7">
    <name type="scientific">Guillardia theta (strain CCMP2712)</name>
    <name type="common">Cryptophyte</name>
    <dbReference type="NCBI Taxonomy" id="905079"/>
    <lineage>
        <taxon>Eukaryota</taxon>
        <taxon>Cryptophyceae</taxon>
        <taxon>Pyrenomonadales</taxon>
        <taxon>Geminigeraceae</taxon>
        <taxon>Guillardia</taxon>
    </lineage>
</organism>
<keyword evidence="3" id="KW-0677">Repeat</keyword>
<dbReference type="Proteomes" id="UP000011087">
    <property type="component" value="Unassembled WGS sequence"/>
</dbReference>
<dbReference type="InterPro" id="IPR000152">
    <property type="entry name" value="EGF-type_Asp/Asn_hydroxyl_site"/>
</dbReference>
<dbReference type="KEGG" id="gtt:GUITHDRAFT_72381"/>
<dbReference type="OMA" id="HICLNAN"/>
<dbReference type="InterPro" id="IPR049883">
    <property type="entry name" value="NOTCH1_EGF-like"/>
</dbReference>
<dbReference type="eggNOG" id="KOG1217">
    <property type="taxonomic scope" value="Eukaryota"/>
</dbReference>
<dbReference type="InterPro" id="IPR000742">
    <property type="entry name" value="EGF"/>
</dbReference>
<keyword evidence="2" id="KW-0732">Signal</keyword>
<evidence type="ECO:0000256" key="5">
    <source>
        <dbReference type="PROSITE-ProRule" id="PRU00076"/>
    </source>
</evidence>
<dbReference type="Gene3D" id="2.10.25.10">
    <property type="entry name" value="Laminin"/>
    <property type="match status" value="3"/>
</dbReference>
<dbReference type="EMBL" id="JH993005">
    <property type="protein sequence ID" value="EKX44299.1"/>
    <property type="molecule type" value="Genomic_DNA"/>
</dbReference>
<dbReference type="EnsemblProtists" id="EKX44299">
    <property type="protein sequence ID" value="EKX44299"/>
    <property type="gene ID" value="GUITHDRAFT_72381"/>
</dbReference>
<feature type="domain" description="EGF-like" evidence="6">
    <location>
        <begin position="319"/>
        <end position="354"/>
    </location>
</feature>
<dbReference type="GO" id="GO:0009986">
    <property type="term" value="C:cell surface"/>
    <property type="evidence" value="ECO:0007669"/>
    <property type="project" value="TreeGrafter"/>
</dbReference>
<dbReference type="InterPro" id="IPR011641">
    <property type="entry name" value="Tyr-kin_ephrin_A/B_rcpt-like"/>
</dbReference>
<reference evidence="8" key="3">
    <citation type="submission" date="2015-06" db="UniProtKB">
        <authorList>
            <consortium name="EnsemblProtists"/>
        </authorList>
    </citation>
    <scope>IDENTIFICATION</scope>
</reference>
<dbReference type="InterPro" id="IPR009030">
    <property type="entry name" value="Growth_fac_rcpt_cys_sf"/>
</dbReference>
<keyword evidence="4" id="KW-1015">Disulfide bond</keyword>
<dbReference type="SMART" id="SM01411">
    <property type="entry name" value="Ephrin_rec_like"/>
    <property type="match status" value="4"/>
</dbReference>
<dbReference type="PANTHER" id="PTHR24046:SF7">
    <property type="entry name" value="CUB DOMAIN-CONTAINING PROTEIN"/>
    <property type="match status" value="1"/>
</dbReference>
<dbReference type="GO" id="GO:0005509">
    <property type="term" value="F:calcium ion binding"/>
    <property type="evidence" value="ECO:0007669"/>
    <property type="project" value="InterPro"/>
</dbReference>
<evidence type="ECO:0000313" key="7">
    <source>
        <dbReference type="EMBL" id="EKX44299.1"/>
    </source>
</evidence>
<dbReference type="Pfam" id="PF07645">
    <property type="entry name" value="EGF_CA"/>
    <property type="match status" value="3"/>
</dbReference>
<dbReference type="AlphaFoldDB" id="L1J888"/>
<dbReference type="InterPro" id="IPR052071">
    <property type="entry name" value="SCUB_EGF-like_domain"/>
</dbReference>
<evidence type="ECO:0000256" key="1">
    <source>
        <dbReference type="ARBA" id="ARBA00022536"/>
    </source>
</evidence>
<dbReference type="Pfam" id="PF07699">
    <property type="entry name" value="Ephrin_rec_like"/>
    <property type="match status" value="4"/>
</dbReference>
<dbReference type="CDD" id="cd00054">
    <property type="entry name" value="EGF_CA"/>
    <property type="match status" value="1"/>
</dbReference>
<dbReference type="InterPro" id="IPR018097">
    <property type="entry name" value="EGF_Ca-bd_CS"/>
</dbReference>
<dbReference type="PROSITE" id="PS01186">
    <property type="entry name" value="EGF_2"/>
    <property type="match status" value="2"/>
</dbReference>
<evidence type="ECO:0000313" key="8">
    <source>
        <dbReference type="EnsemblProtists" id="EKX44299"/>
    </source>
</evidence>
<dbReference type="GO" id="GO:0007165">
    <property type="term" value="P:signal transduction"/>
    <property type="evidence" value="ECO:0007669"/>
    <property type="project" value="TreeGrafter"/>
</dbReference>
<dbReference type="FunFam" id="2.10.25.10:FF:000038">
    <property type="entry name" value="Fibrillin 2"/>
    <property type="match status" value="1"/>
</dbReference>
<dbReference type="HOGENOM" id="CLU_779509_0_0_1"/>
<keyword evidence="1 5" id="KW-0245">EGF-like domain</keyword>
<dbReference type="RefSeq" id="XP_005831279.1">
    <property type="nucleotide sequence ID" value="XM_005831222.1"/>
</dbReference>
<dbReference type="OrthoDB" id="41109at2759"/>
<feature type="domain" description="EGF-like" evidence="6">
    <location>
        <begin position="236"/>
        <end position="276"/>
    </location>
</feature>
<dbReference type="InterPro" id="IPR001881">
    <property type="entry name" value="EGF-like_Ca-bd_dom"/>
</dbReference>
<gene>
    <name evidence="7" type="ORF">GUITHDRAFT_72381</name>
</gene>